<organism evidence="1">
    <name type="scientific">Hexamita inflata</name>
    <dbReference type="NCBI Taxonomy" id="28002"/>
    <lineage>
        <taxon>Eukaryota</taxon>
        <taxon>Metamonada</taxon>
        <taxon>Diplomonadida</taxon>
        <taxon>Hexamitidae</taxon>
        <taxon>Hexamitinae</taxon>
        <taxon>Hexamita</taxon>
    </lineage>
</organism>
<dbReference type="EMBL" id="CATOUU010001010">
    <property type="protein sequence ID" value="CAI9967020.1"/>
    <property type="molecule type" value="Genomic_DNA"/>
</dbReference>
<gene>
    <name evidence="2" type="ORF">HINF_LOCUS29992</name>
    <name evidence="1" type="ORF">HINF_LOCUS54665</name>
</gene>
<reference evidence="2 3" key="2">
    <citation type="submission" date="2024-07" db="EMBL/GenBank/DDBJ databases">
        <authorList>
            <person name="Akdeniz Z."/>
        </authorList>
    </citation>
    <scope>NUCLEOTIDE SEQUENCE [LARGE SCALE GENOMIC DNA]</scope>
</reference>
<dbReference type="Proteomes" id="UP001642409">
    <property type="component" value="Unassembled WGS sequence"/>
</dbReference>
<protein>
    <submittedName>
        <fullName evidence="2">Hypothetical_protein</fullName>
    </submittedName>
</protein>
<dbReference type="EMBL" id="CAXDID020000097">
    <property type="protein sequence ID" value="CAL6025154.1"/>
    <property type="molecule type" value="Genomic_DNA"/>
</dbReference>
<accession>A0AA86QYM4</accession>
<name>A0AA86QYM4_9EUKA</name>
<evidence type="ECO:0000313" key="3">
    <source>
        <dbReference type="Proteomes" id="UP001642409"/>
    </source>
</evidence>
<reference evidence="1" key="1">
    <citation type="submission" date="2023-06" db="EMBL/GenBank/DDBJ databases">
        <authorList>
            <person name="Kurt Z."/>
        </authorList>
    </citation>
    <scope>NUCLEOTIDE SEQUENCE</scope>
</reference>
<comment type="caution">
    <text evidence="1">The sequence shown here is derived from an EMBL/GenBank/DDBJ whole genome shotgun (WGS) entry which is preliminary data.</text>
</comment>
<proteinExistence type="predicted"/>
<evidence type="ECO:0000313" key="1">
    <source>
        <dbReference type="EMBL" id="CAI9967020.1"/>
    </source>
</evidence>
<sequence>MPLKRKLYKLKPSNLYTIYEDSEEYSLQTITRENSCDDIENNLEIADQRVQELQNECQLKTLIQLTAFETQNIRKRVTQLIFSYDNMQQNISMIQQSQLSILNSIISQVSK</sequence>
<evidence type="ECO:0000313" key="2">
    <source>
        <dbReference type="EMBL" id="CAL6025154.1"/>
    </source>
</evidence>
<keyword evidence="3" id="KW-1185">Reference proteome</keyword>
<dbReference type="AlphaFoldDB" id="A0AA86QYM4"/>